<organism evidence="1">
    <name type="scientific">Tanacetum cinerariifolium</name>
    <name type="common">Dalmatian daisy</name>
    <name type="synonym">Chrysanthemum cinerariifolium</name>
    <dbReference type="NCBI Taxonomy" id="118510"/>
    <lineage>
        <taxon>Eukaryota</taxon>
        <taxon>Viridiplantae</taxon>
        <taxon>Streptophyta</taxon>
        <taxon>Embryophyta</taxon>
        <taxon>Tracheophyta</taxon>
        <taxon>Spermatophyta</taxon>
        <taxon>Magnoliopsida</taxon>
        <taxon>eudicotyledons</taxon>
        <taxon>Gunneridae</taxon>
        <taxon>Pentapetalae</taxon>
        <taxon>asterids</taxon>
        <taxon>campanulids</taxon>
        <taxon>Asterales</taxon>
        <taxon>Asteraceae</taxon>
        <taxon>Asteroideae</taxon>
        <taxon>Anthemideae</taxon>
        <taxon>Anthemidinae</taxon>
        <taxon>Tanacetum</taxon>
    </lineage>
</organism>
<name>A0A699XII7_TANCI</name>
<dbReference type="AlphaFoldDB" id="A0A699XII7"/>
<feature type="non-terminal residue" evidence="1">
    <location>
        <position position="87"/>
    </location>
</feature>
<proteinExistence type="predicted"/>
<comment type="caution">
    <text evidence="1">The sequence shown here is derived from an EMBL/GenBank/DDBJ whole genome shotgun (WGS) entry which is preliminary data.</text>
</comment>
<protein>
    <submittedName>
        <fullName evidence="1">Uncharacterized protein</fullName>
    </submittedName>
</protein>
<reference evidence="1" key="1">
    <citation type="journal article" date="2019" name="Sci. Rep.">
        <title>Draft genome of Tanacetum cinerariifolium, the natural source of mosquito coil.</title>
        <authorList>
            <person name="Yamashiro T."/>
            <person name="Shiraishi A."/>
            <person name="Satake H."/>
            <person name="Nakayama K."/>
        </authorList>
    </citation>
    <scope>NUCLEOTIDE SEQUENCE</scope>
</reference>
<sequence>MVITCLGVNDGVHQVSGEQPARNEETLGASADASLVVELAENGVSNFQNTFWDTSRARLVVDDLKQALHRLVEELVSGDGVLCAPRC</sequence>
<gene>
    <name evidence="1" type="ORF">Tci_929615</name>
</gene>
<evidence type="ECO:0000313" key="1">
    <source>
        <dbReference type="EMBL" id="GFD57646.1"/>
    </source>
</evidence>
<accession>A0A699XII7</accession>
<dbReference type="EMBL" id="BKCJ011843576">
    <property type="protein sequence ID" value="GFD57646.1"/>
    <property type="molecule type" value="Genomic_DNA"/>
</dbReference>